<dbReference type="InterPro" id="IPR028098">
    <property type="entry name" value="Glyco_trans_4-like_N"/>
</dbReference>
<dbReference type="Pfam" id="PF13439">
    <property type="entry name" value="Glyco_transf_4"/>
    <property type="match status" value="1"/>
</dbReference>
<evidence type="ECO:0000259" key="3">
    <source>
        <dbReference type="Pfam" id="PF13439"/>
    </source>
</evidence>
<dbReference type="PANTHER" id="PTHR46401">
    <property type="entry name" value="GLYCOSYLTRANSFERASE WBBK-RELATED"/>
    <property type="match status" value="1"/>
</dbReference>
<dbReference type="SUPFAM" id="SSF53756">
    <property type="entry name" value="UDP-Glycosyltransferase/glycogen phosphorylase"/>
    <property type="match status" value="1"/>
</dbReference>
<accession>A0A2H0KFL4</accession>
<dbReference type="GO" id="GO:0016757">
    <property type="term" value="F:glycosyltransferase activity"/>
    <property type="evidence" value="ECO:0007669"/>
    <property type="project" value="InterPro"/>
</dbReference>
<dbReference type="Pfam" id="PF00534">
    <property type="entry name" value="Glycos_transf_1"/>
    <property type="match status" value="1"/>
</dbReference>
<dbReference type="AlphaFoldDB" id="A0A2H0KFL4"/>
<dbReference type="GO" id="GO:0009103">
    <property type="term" value="P:lipopolysaccharide biosynthetic process"/>
    <property type="evidence" value="ECO:0007669"/>
    <property type="project" value="TreeGrafter"/>
</dbReference>
<dbReference type="PANTHER" id="PTHR46401:SF2">
    <property type="entry name" value="GLYCOSYLTRANSFERASE WBBK-RELATED"/>
    <property type="match status" value="1"/>
</dbReference>
<dbReference type="EMBL" id="PCVI01000042">
    <property type="protein sequence ID" value="PIQ70039.1"/>
    <property type="molecule type" value="Genomic_DNA"/>
</dbReference>
<proteinExistence type="predicted"/>
<feature type="domain" description="Glycosyltransferase subfamily 4-like N-terminal" evidence="3">
    <location>
        <begin position="16"/>
        <end position="188"/>
    </location>
</feature>
<protein>
    <recommendedName>
        <fullName evidence="6">Glycosyl transferase family 1</fullName>
    </recommendedName>
</protein>
<dbReference type="CDD" id="cd03809">
    <property type="entry name" value="GT4_MtfB-like"/>
    <property type="match status" value="1"/>
</dbReference>
<evidence type="ECO:0000313" key="5">
    <source>
        <dbReference type="Proteomes" id="UP000231371"/>
    </source>
</evidence>
<sequence>MKIGIDCRIYGPKHTGIGRYVQNLVENLLIQDKENEYVLFINKDSENDFENLKLKIKNSFQISNCKFQIVFTDVSHYSLQEQLLLPKLIKKQKVDLMHFPHFNAPVFYGGKYVVTIHDLIKHLSKGPSTTTRCTALYWLKYLGYKIVFKQAVKRAEKIITPSQYVKDELIKLYKVGADKVIVTYEGVDNKFQANTKYKILNTKYKIKNPFLLYVGSVYPHKNIERLIEAVKLIDKKLVIVCARNVFRDRLNNFIAQNSAEDLVTFTGYVSNDELARLYQEAEAFVFPTLSEGFGLPGLEAMSLGCPVICSDISVLKEVYKNAAVYFNPLDSKDVAEKIKLVISDKEILEKLKKQGLELVKEYSWQKMAQETLKIYKEAA</sequence>
<dbReference type="Proteomes" id="UP000231371">
    <property type="component" value="Unassembled WGS sequence"/>
</dbReference>
<evidence type="ECO:0000256" key="1">
    <source>
        <dbReference type="ARBA" id="ARBA00022679"/>
    </source>
</evidence>
<dbReference type="InterPro" id="IPR001296">
    <property type="entry name" value="Glyco_trans_1"/>
</dbReference>
<evidence type="ECO:0008006" key="6">
    <source>
        <dbReference type="Google" id="ProtNLM"/>
    </source>
</evidence>
<reference evidence="4 5" key="1">
    <citation type="submission" date="2017-09" db="EMBL/GenBank/DDBJ databases">
        <title>Depth-based differentiation of microbial function through sediment-hosted aquifers and enrichment of novel symbionts in the deep terrestrial subsurface.</title>
        <authorList>
            <person name="Probst A.J."/>
            <person name="Ladd B."/>
            <person name="Jarett J.K."/>
            <person name="Geller-Mcgrath D.E."/>
            <person name="Sieber C.M."/>
            <person name="Emerson J.B."/>
            <person name="Anantharaman K."/>
            <person name="Thomas B.C."/>
            <person name="Malmstrom R."/>
            <person name="Stieglmeier M."/>
            <person name="Klingl A."/>
            <person name="Woyke T."/>
            <person name="Ryan C.M."/>
            <person name="Banfield J.F."/>
        </authorList>
    </citation>
    <scope>NUCLEOTIDE SEQUENCE [LARGE SCALE GENOMIC DNA]</scope>
    <source>
        <strain evidence="4">CG11_big_fil_rev_8_21_14_0_20_40_12</strain>
    </source>
</reference>
<comment type="caution">
    <text evidence="4">The sequence shown here is derived from an EMBL/GenBank/DDBJ whole genome shotgun (WGS) entry which is preliminary data.</text>
</comment>
<organism evidence="4 5">
    <name type="scientific">Candidatus Shapirobacteria bacterium CG11_big_fil_rev_8_21_14_0_20_40_12</name>
    <dbReference type="NCBI Taxonomy" id="1974889"/>
    <lineage>
        <taxon>Bacteria</taxon>
        <taxon>Candidatus Shapironibacteriota</taxon>
    </lineage>
</organism>
<name>A0A2H0KFL4_9BACT</name>
<evidence type="ECO:0000259" key="2">
    <source>
        <dbReference type="Pfam" id="PF00534"/>
    </source>
</evidence>
<keyword evidence="1" id="KW-0808">Transferase</keyword>
<dbReference type="Gene3D" id="3.40.50.2000">
    <property type="entry name" value="Glycogen Phosphorylase B"/>
    <property type="match status" value="2"/>
</dbReference>
<gene>
    <name evidence="4" type="ORF">COV89_02620</name>
</gene>
<evidence type="ECO:0000313" key="4">
    <source>
        <dbReference type="EMBL" id="PIQ70039.1"/>
    </source>
</evidence>
<feature type="domain" description="Glycosyl transferase family 1" evidence="2">
    <location>
        <begin position="207"/>
        <end position="355"/>
    </location>
</feature>